<evidence type="ECO:0000256" key="10">
    <source>
        <dbReference type="ARBA" id="ARBA00023136"/>
    </source>
</evidence>
<gene>
    <name evidence="15" type="ORF">GCM10025883_41710</name>
</gene>
<dbReference type="PANTHER" id="PTHR45436:SF5">
    <property type="entry name" value="SENSOR HISTIDINE KINASE TRCS"/>
    <property type="match status" value="1"/>
</dbReference>
<dbReference type="Pfam" id="PF00672">
    <property type="entry name" value="HAMP"/>
    <property type="match status" value="1"/>
</dbReference>
<dbReference type="SUPFAM" id="SSF158472">
    <property type="entry name" value="HAMP domain-like"/>
    <property type="match status" value="1"/>
</dbReference>
<comment type="catalytic activity">
    <reaction evidence="1">
        <text>ATP + protein L-histidine = ADP + protein N-phospho-L-histidine.</text>
        <dbReference type="EC" id="2.7.13.3"/>
    </reaction>
</comment>
<organism evidence="15 16">
    <name type="scientific">Mobilicoccus caccae</name>
    <dbReference type="NCBI Taxonomy" id="1859295"/>
    <lineage>
        <taxon>Bacteria</taxon>
        <taxon>Bacillati</taxon>
        <taxon>Actinomycetota</taxon>
        <taxon>Actinomycetes</taxon>
        <taxon>Micrococcales</taxon>
        <taxon>Dermatophilaceae</taxon>
        <taxon>Mobilicoccus</taxon>
    </lineage>
</organism>
<accession>A0ABQ6IXI9</accession>
<evidence type="ECO:0000256" key="12">
    <source>
        <dbReference type="SAM" id="Phobius"/>
    </source>
</evidence>
<evidence type="ECO:0000256" key="2">
    <source>
        <dbReference type="ARBA" id="ARBA00004370"/>
    </source>
</evidence>
<evidence type="ECO:0000313" key="15">
    <source>
        <dbReference type="EMBL" id="GMA42126.1"/>
    </source>
</evidence>
<feature type="region of interest" description="Disordered" evidence="11">
    <location>
        <begin position="421"/>
        <end position="449"/>
    </location>
</feature>
<dbReference type="InterPro" id="IPR050428">
    <property type="entry name" value="TCS_sensor_his_kinase"/>
</dbReference>
<feature type="domain" description="HAMP" evidence="14">
    <location>
        <begin position="206"/>
        <end position="258"/>
    </location>
</feature>
<dbReference type="EC" id="2.7.13.3" evidence="3"/>
<dbReference type="SMART" id="SM00387">
    <property type="entry name" value="HATPase_c"/>
    <property type="match status" value="1"/>
</dbReference>
<comment type="caution">
    <text evidence="15">The sequence shown here is derived from an EMBL/GenBank/DDBJ whole genome shotgun (WGS) entry which is preliminary data.</text>
</comment>
<dbReference type="InterPro" id="IPR003594">
    <property type="entry name" value="HATPase_dom"/>
</dbReference>
<evidence type="ECO:0000256" key="7">
    <source>
        <dbReference type="ARBA" id="ARBA00022777"/>
    </source>
</evidence>
<keyword evidence="4" id="KW-0597">Phosphoprotein</keyword>
<dbReference type="RefSeq" id="WP_284305579.1">
    <property type="nucleotide sequence ID" value="NZ_BSUO01000001.1"/>
</dbReference>
<evidence type="ECO:0000259" key="14">
    <source>
        <dbReference type="PROSITE" id="PS50885"/>
    </source>
</evidence>
<dbReference type="Pfam" id="PF02518">
    <property type="entry name" value="HATPase_c"/>
    <property type="match status" value="1"/>
</dbReference>
<keyword evidence="16" id="KW-1185">Reference proteome</keyword>
<feature type="transmembrane region" description="Helical" evidence="12">
    <location>
        <begin position="20"/>
        <end position="41"/>
    </location>
</feature>
<keyword evidence="5" id="KW-0808">Transferase</keyword>
<dbReference type="InterPro" id="IPR036890">
    <property type="entry name" value="HATPase_C_sf"/>
</dbReference>
<reference evidence="16" key="1">
    <citation type="journal article" date="2019" name="Int. J. Syst. Evol. Microbiol.">
        <title>The Global Catalogue of Microorganisms (GCM) 10K type strain sequencing project: providing services to taxonomists for standard genome sequencing and annotation.</title>
        <authorList>
            <consortium name="The Broad Institute Genomics Platform"/>
            <consortium name="The Broad Institute Genome Sequencing Center for Infectious Disease"/>
            <person name="Wu L."/>
            <person name="Ma J."/>
        </authorList>
    </citation>
    <scope>NUCLEOTIDE SEQUENCE [LARGE SCALE GENOMIC DNA]</scope>
    <source>
        <strain evidence="16">NBRC 113072</strain>
    </source>
</reference>
<comment type="subcellular location">
    <subcellularLocation>
        <location evidence="2">Membrane</location>
    </subcellularLocation>
</comment>
<sequence>MSKDPRPTGSRVSARWRIVGWLLATIFLGQLAIVVTVDSTLRADVARRANEEVTQELAEFRDLASDGLDPETARPFTSGERIVEVFLNRQRPETGEYFFGHFADGRVRELYGPGTRDAQALDLPSDAVAMAEIARSESGIMTTDVGEMRWGKVELRDQSDRPAGRFVVAFFVSEAEEEVERIVRLLIGVCFGVLLLTTLVSWLVAGQILKPVRTMRRTAEAISAHDLDQRLPVHGRDDIAALGLTVNTLLDRLHHSLTTERRFVDTAGHELRDPIRRARRRLADTTGDPRLDAIEADLVSMERTLDDLDVLTSARRAGFVAATDTTTSALADAVSARLHQVADRDWRLLEVSDTSLRADVDKIVTAAEQLAENAAQHSPPDSPIDWWIRSVDDDTGVELAVRDRGPGITQEVAETVFSRFSAETDSAENRRATEADDAAATDGEPGDAAGSGLGLAVVRAIAEAHGGTAFVESEPGRGATFGLTIPRTATATTSTDTTSAVNRDG</sequence>
<dbReference type="EMBL" id="BSUO01000001">
    <property type="protein sequence ID" value="GMA42126.1"/>
    <property type="molecule type" value="Genomic_DNA"/>
</dbReference>
<evidence type="ECO:0000256" key="1">
    <source>
        <dbReference type="ARBA" id="ARBA00000085"/>
    </source>
</evidence>
<evidence type="ECO:0000256" key="9">
    <source>
        <dbReference type="ARBA" id="ARBA00023012"/>
    </source>
</evidence>
<feature type="compositionally biased region" description="Low complexity" evidence="11">
    <location>
        <begin position="438"/>
        <end position="449"/>
    </location>
</feature>
<evidence type="ECO:0000256" key="11">
    <source>
        <dbReference type="SAM" id="MobiDB-lite"/>
    </source>
</evidence>
<keyword evidence="7 15" id="KW-0418">Kinase</keyword>
<proteinExistence type="predicted"/>
<feature type="transmembrane region" description="Helical" evidence="12">
    <location>
        <begin position="185"/>
        <end position="205"/>
    </location>
</feature>
<keyword evidence="6 12" id="KW-0812">Transmembrane</keyword>
<evidence type="ECO:0000256" key="6">
    <source>
        <dbReference type="ARBA" id="ARBA00022692"/>
    </source>
</evidence>
<dbReference type="Proteomes" id="UP001157126">
    <property type="component" value="Unassembled WGS sequence"/>
</dbReference>
<evidence type="ECO:0000256" key="8">
    <source>
        <dbReference type="ARBA" id="ARBA00022989"/>
    </source>
</evidence>
<evidence type="ECO:0000256" key="3">
    <source>
        <dbReference type="ARBA" id="ARBA00012438"/>
    </source>
</evidence>
<dbReference type="Gene3D" id="6.10.340.10">
    <property type="match status" value="1"/>
</dbReference>
<feature type="domain" description="Histidine kinase" evidence="13">
    <location>
        <begin position="266"/>
        <end position="489"/>
    </location>
</feature>
<dbReference type="GO" id="GO:0016301">
    <property type="term" value="F:kinase activity"/>
    <property type="evidence" value="ECO:0007669"/>
    <property type="project" value="UniProtKB-KW"/>
</dbReference>
<dbReference type="InterPro" id="IPR005467">
    <property type="entry name" value="His_kinase_dom"/>
</dbReference>
<evidence type="ECO:0000256" key="4">
    <source>
        <dbReference type="ARBA" id="ARBA00022553"/>
    </source>
</evidence>
<name>A0ABQ6IXI9_9MICO</name>
<protein>
    <recommendedName>
        <fullName evidence="3">histidine kinase</fullName>
        <ecNumber evidence="3">2.7.13.3</ecNumber>
    </recommendedName>
</protein>
<dbReference type="PRINTS" id="PR00344">
    <property type="entry name" value="BCTRLSENSOR"/>
</dbReference>
<dbReference type="Gene3D" id="3.30.565.10">
    <property type="entry name" value="Histidine kinase-like ATPase, C-terminal domain"/>
    <property type="match status" value="1"/>
</dbReference>
<dbReference type="PROSITE" id="PS50109">
    <property type="entry name" value="HIS_KIN"/>
    <property type="match status" value="1"/>
</dbReference>
<dbReference type="PROSITE" id="PS50885">
    <property type="entry name" value="HAMP"/>
    <property type="match status" value="1"/>
</dbReference>
<dbReference type="PANTHER" id="PTHR45436">
    <property type="entry name" value="SENSOR HISTIDINE KINASE YKOH"/>
    <property type="match status" value="1"/>
</dbReference>
<keyword evidence="10 12" id="KW-0472">Membrane</keyword>
<keyword evidence="8 12" id="KW-1133">Transmembrane helix</keyword>
<dbReference type="InterPro" id="IPR003660">
    <property type="entry name" value="HAMP_dom"/>
</dbReference>
<dbReference type="InterPro" id="IPR004358">
    <property type="entry name" value="Sig_transdc_His_kin-like_C"/>
</dbReference>
<dbReference type="SMART" id="SM00304">
    <property type="entry name" value="HAMP"/>
    <property type="match status" value="1"/>
</dbReference>
<evidence type="ECO:0000256" key="5">
    <source>
        <dbReference type="ARBA" id="ARBA00022679"/>
    </source>
</evidence>
<evidence type="ECO:0000259" key="13">
    <source>
        <dbReference type="PROSITE" id="PS50109"/>
    </source>
</evidence>
<dbReference type="CDD" id="cd06225">
    <property type="entry name" value="HAMP"/>
    <property type="match status" value="1"/>
</dbReference>
<dbReference type="SUPFAM" id="SSF55874">
    <property type="entry name" value="ATPase domain of HSP90 chaperone/DNA topoisomerase II/histidine kinase"/>
    <property type="match status" value="1"/>
</dbReference>
<dbReference type="CDD" id="cd00075">
    <property type="entry name" value="HATPase"/>
    <property type="match status" value="1"/>
</dbReference>
<evidence type="ECO:0000313" key="16">
    <source>
        <dbReference type="Proteomes" id="UP001157126"/>
    </source>
</evidence>
<keyword evidence="9" id="KW-0902">Two-component regulatory system</keyword>